<sequence length="136" mass="15518">MRDSKQLSKMLLVNHFHSSLVSQDDPDALTEREYDELRFGPEPAYEYLKREADAVIKLNFNMTKRLLAERELAERELTSDAATGTRGADSVGDVDLTRANEVYRTALRSTVEWIKSNYKKPDSARTSVTSLLEPHQ</sequence>
<keyword evidence="2" id="KW-1185">Reference proteome</keyword>
<dbReference type="EMBL" id="CP143786">
    <property type="protein sequence ID" value="WVN87116.1"/>
    <property type="molecule type" value="Genomic_DNA"/>
</dbReference>
<evidence type="ECO:0000313" key="2">
    <source>
        <dbReference type="Proteomes" id="UP000094043"/>
    </source>
</evidence>
<protein>
    <submittedName>
        <fullName evidence="1">Uncharacterized protein</fullName>
    </submittedName>
</protein>
<name>A0AAJ8JRN8_9TREE</name>
<reference evidence="1" key="2">
    <citation type="journal article" date="2022" name="Elife">
        <title>Obligate sexual reproduction of a homothallic fungus closely related to the Cryptococcus pathogenic species complex.</title>
        <authorList>
            <person name="Passer A.R."/>
            <person name="Clancey S.A."/>
            <person name="Shea T."/>
            <person name="David-Palma M."/>
            <person name="Averette A.F."/>
            <person name="Boekhout T."/>
            <person name="Porcel B.M."/>
            <person name="Nowrousian M."/>
            <person name="Cuomo C.A."/>
            <person name="Sun S."/>
            <person name="Heitman J."/>
            <person name="Coelho M.A."/>
        </authorList>
    </citation>
    <scope>NUCLEOTIDE SEQUENCE</scope>
    <source>
        <strain evidence="1">CBS 7841</strain>
    </source>
</reference>
<evidence type="ECO:0000313" key="1">
    <source>
        <dbReference type="EMBL" id="WVN87116.1"/>
    </source>
</evidence>
<dbReference type="AlphaFoldDB" id="A0AAJ8JRN8"/>
<dbReference type="KEGG" id="cdep:91086504"/>
<reference evidence="1" key="3">
    <citation type="submission" date="2024-01" db="EMBL/GenBank/DDBJ databases">
        <authorList>
            <person name="Coelho M.A."/>
            <person name="David-Palma M."/>
            <person name="Shea T."/>
            <person name="Sun S."/>
            <person name="Cuomo C.A."/>
            <person name="Heitman J."/>
        </authorList>
    </citation>
    <scope>NUCLEOTIDE SEQUENCE</scope>
    <source>
        <strain evidence="1">CBS 7841</strain>
    </source>
</reference>
<dbReference type="RefSeq" id="XP_066067816.1">
    <property type="nucleotide sequence ID" value="XM_066211719.1"/>
</dbReference>
<organism evidence="1 2">
    <name type="scientific">Cryptococcus depauperatus CBS 7841</name>
    <dbReference type="NCBI Taxonomy" id="1295531"/>
    <lineage>
        <taxon>Eukaryota</taxon>
        <taxon>Fungi</taxon>
        <taxon>Dikarya</taxon>
        <taxon>Basidiomycota</taxon>
        <taxon>Agaricomycotina</taxon>
        <taxon>Tremellomycetes</taxon>
        <taxon>Tremellales</taxon>
        <taxon>Cryptococcaceae</taxon>
        <taxon>Cryptococcus</taxon>
    </lineage>
</organism>
<dbReference type="Proteomes" id="UP000094043">
    <property type="component" value="Chromosome 3"/>
</dbReference>
<gene>
    <name evidence="1" type="ORF">L203_102292</name>
</gene>
<reference evidence="1" key="1">
    <citation type="submission" date="2016-06" db="EMBL/GenBank/DDBJ databases">
        <authorList>
            <person name="Cuomo C."/>
            <person name="Litvintseva A."/>
            <person name="Heitman J."/>
            <person name="Chen Y."/>
            <person name="Sun S."/>
            <person name="Springer D."/>
            <person name="Dromer F."/>
            <person name="Young S."/>
            <person name="Zeng Q."/>
            <person name="Chapman S."/>
            <person name="Gujja S."/>
            <person name="Saif S."/>
            <person name="Birren B."/>
        </authorList>
    </citation>
    <scope>NUCLEOTIDE SEQUENCE</scope>
    <source>
        <strain evidence="1">CBS 7841</strain>
    </source>
</reference>
<proteinExistence type="predicted"/>
<dbReference type="GeneID" id="91086504"/>
<accession>A0AAJ8JRN8</accession>